<dbReference type="Pfam" id="PF07077">
    <property type="entry name" value="DUF1345"/>
    <property type="match status" value="1"/>
</dbReference>
<organism evidence="2 3">
    <name type="scientific">Xanthobacter agilis</name>
    <dbReference type="NCBI Taxonomy" id="47492"/>
    <lineage>
        <taxon>Bacteria</taxon>
        <taxon>Pseudomonadati</taxon>
        <taxon>Pseudomonadota</taxon>
        <taxon>Alphaproteobacteria</taxon>
        <taxon>Hyphomicrobiales</taxon>
        <taxon>Xanthobacteraceae</taxon>
        <taxon>Xanthobacter</taxon>
    </lineage>
</organism>
<dbReference type="EMBL" id="JAUSVY010000005">
    <property type="protein sequence ID" value="MDQ0505690.1"/>
    <property type="molecule type" value="Genomic_DNA"/>
</dbReference>
<comment type="caution">
    <text evidence="2">The sequence shown here is derived from an EMBL/GenBank/DDBJ whole genome shotgun (WGS) entry which is preliminary data.</text>
</comment>
<keyword evidence="1" id="KW-0812">Transmembrane</keyword>
<accession>A0ABU0LEW4</accession>
<feature type="transmembrane region" description="Helical" evidence="1">
    <location>
        <begin position="132"/>
        <end position="151"/>
    </location>
</feature>
<gene>
    <name evidence="2" type="ORF">QOZ94_002490</name>
</gene>
<evidence type="ECO:0000313" key="2">
    <source>
        <dbReference type="EMBL" id="MDQ0505690.1"/>
    </source>
</evidence>
<feature type="transmembrane region" description="Helical" evidence="1">
    <location>
        <begin position="93"/>
        <end position="112"/>
    </location>
</feature>
<feature type="transmembrane region" description="Helical" evidence="1">
    <location>
        <begin position="211"/>
        <end position="231"/>
    </location>
</feature>
<protein>
    <submittedName>
        <fullName evidence="2">Membrane protein</fullName>
    </submittedName>
</protein>
<keyword evidence="1" id="KW-0472">Membrane</keyword>
<reference evidence="2 3" key="1">
    <citation type="submission" date="2023-07" db="EMBL/GenBank/DDBJ databases">
        <title>Genomic Encyclopedia of Type Strains, Phase IV (KMG-IV): sequencing the most valuable type-strain genomes for metagenomic binning, comparative biology and taxonomic classification.</title>
        <authorList>
            <person name="Goeker M."/>
        </authorList>
    </citation>
    <scope>NUCLEOTIDE SEQUENCE [LARGE SCALE GENOMIC DNA]</scope>
    <source>
        <strain evidence="2 3">DSM 3770</strain>
    </source>
</reference>
<keyword evidence="3" id="KW-1185">Reference proteome</keyword>
<feature type="transmembrane region" description="Helical" evidence="1">
    <location>
        <begin position="51"/>
        <end position="73"/>
    </location>
</feature>
<name>A0ABU0LEW4_XANAG</name>
<keyword evidence="1" id="KW-1133">Transmembrane helix</keyword>
<evidence type="ECO:0000313" key="3">
    <source>
        <dbReference type="Proteomes" id="UP001241747"/>
    </source>
</evidence>
<feature type="transmembrane region" description="Helical" evidence="1">
    <location>
        <begin position="28"/>
        <end position="45"/>
    </location>
</feature>
<dbReference type="RefSeq" id="WP_237345509.1">
    <property type="nucleotide sequence ID" value="NZ_JABWGX010000010.1"/>
</dbReference>
<proteinExistence type="predicted"/>
<dbReference type="InterPro" id="IPR009781">
    <property type="entry name" value="DUF1345"/>
</dbReference>
<dbReference type="Proteomes" id="UP001241747">
    <property type="component" value="Unassembled WGS sequence"/>
</dbReference>
<evidence type="ECO:0000256" key="1">
    <source>
        <dbReference type="SAM" id="Phobius"/>
    </source>
</evidence>
<sequence length="232" mass="25548">MNEQGPKAKAVHVWLSGWRAYRIARFHLRLWVAAGVAGIIFLAWPGQATDLVRFLIAFDAAAALWLVLALALVLGADPARVRRRAEAQDEGTWAVFCISLLASVVSVFAVIVEARASAEGADHRLTHMPLVVGTLVLAWLFFHTVFAFHYAREYYRPETADASPMLAFPGAREPDYWDFLYFAFNIGTAAQTSDVCVPSARMRRLVLGHQIAAYLFNATVIALSVNVAAALM</sequence>